<dbReference type="Proteomes" id="UP000807353">
    <property type="component" value="Unassembled WGS sequence"/>
</dbReference>
<comment type="caution">
    <text evidence="1">The sequence shown here is derived from an EMBL/GenBank/DDBJ whole genome shotgun (WGS) entry which is preliminary data.</text>
</comment>
<reference evidence="1" key="1">
    <citation type="submission" date="2020-11" db="EMBL/GenBank/DDBJ databases">
        <authorList>
            <consortium name="DOE Joint Genome Institute"/>
            <person name="Ahrendt S."/>
            <person name="Riley R."/>
            <person name="Andreopoulos W."/>
            <person name="Labutti K."/>
            <person name="Pangilinan J."/>
            <person name="Ruiz-Duenas F.J."/>
            <person name="Barrasa J.M."/>
            <person name="Sanchez-Garcia M."/>
            <person name="Camarero S."/>
            <person name="Miyauchi S."/>
            <person name="Serrano A."/>
            <person name="Linde D."/>
            <person name="Babiker R."/>
            <person name="Drula E."/>
            <person name="Ayuso-Fernandez I."/>
            <person name="Pacheco R."/>
            <person name="Padilla G."/>
            <person name="Ferreira P."/>
            <person name="Barriuso J."/>
            <person name="Kellner H."/>
            <person name="Castanera R."/>
            <person name="Alfaro M."/>
            <person name="Ramirez L."/>
            <person name="Pisabarro A.G."/>
            <person name="Kuo A."/>
            <person name="Tritt A."/>
            <person name="Lipzen A."/>
            <person name="He G."/>
            <person name="Yan M."/>
            <person name="Ng V."/>
            <person name="Cullen D."/>
            <person name="Martin F."/>
            <person name="Rosso M.-N."/>
            <person name="Henrissat B."/>
            <person name="Hibbett D."/>
            <person name="Martinez A.T."/>
            <person name="Grigoriev I.V."/>
        </authorList>
    </citation>
    <scope>NUCLEOTIDE SEQUENCE</scope>
    <source>
        <strain evidence="1">CBS 247.69</strain>
    </source>
</reference>
<gene>
    <name evidence="1" type="ORF">BDZ94DRAFT_1256273</name>
</gene>
<dbReference type="AlphaFoldDB" id="A0A9P6CKZ3"/>
<proteinExistence type="predicted"/>
<sequence length="66" mass="7712">MKIEWASSVRLYRFFHSFSRYSLAIPLKFRADGTRRRPPPSTMHGWLAKMRGTLIGDETAPRACER</sequence>
<organism evidence="1 2">
    <name type="scientific">Collybia nuda</name>
    <dbReference type="NCBI Taxonomy" id="64659"/>
    <lineage>
        <taxon>Eukaryota</taxon>
        <taxon>Fungi</taxon>
        <taxon>Dikarya</taxon>
        <taxon>Basidiomycota</taxon>
        <taxon>Agaricomycotina</taxon>
        <taxon>Agaricomycetes</taxon>
        <taxon>Agaricomycetidae</taxon>
        <taxon>Agaricales</taxon>
        <taxon>Tricholomatineae</taxon>
        <taxon>Clitocybaceae</taxon>
        <taxon>Collybia</taxon>
    </lineage>
</organism>
<accession>A0A9P6CKZ3</accession>
<evidence type="ECO:0000313" key="2">
    <source>
        <dbReference type="Proteomes" id="UP000807353"/>
    </source>
</evidence>
<keyword evidence="2" id="KW-1185">Reference proteome</keyword>
<name>A0A9P6CKZ3_9AGAR</name>
<protein>
    <submittedName>
        <fullName evidence="1">Uncharacterized protein</fullName>
    </submittedName>
</protein>
<dbReference type="OrthoDB" id="3256715at2759"/>
<evidence type="ECO:0000313" key="1">
    <source>
        <dbReference type="EMBL" id="KAF9464364.1"/>
    </source>
</evidence>
<dbReference type="EMBL" id="MU150254">
    <property type="protein sequence ID" value="KAF9464364.1"/>
    <property type="molecule type" value="Genomic_DNA"/>
</dbReference>